<evidence type="ECO:0000313" key="1">
    <source>
        <dbReference type="EMBL" id="JAH73557.1"/>
    </source>
</evidence>
<proteinExistence type="predicted"/>
<protein>
    <submittedName>
        <fullName evidence="1">Uncharacterized protein</fullName>
    </submittedName>
</protein>
<reference evidence="1" key="2">
    <citation type="journal article" date="2015" name="Fish Shellfish Immunol.">
        <title>Early steps in the European eel (Anguilla anguilla)-Vibrio vulnificus interaction in the gills: Role of the RtxA13 toxin.</title>
        <authorList>
            <person name="Callol A."/>
            <person name="Pajuelo D."/>
            <person name="Ebbesson L."/>
            <person name="Teles M."/>
            <person name="MacKenzie S."/>
            <person name="Amaro C."/>
        </authorList>
    </citation>
    <scope>NUCLEOTIDE SEQUENCE</scope>
</reference>
<dbReference type="EMBL" id="GBXM01035020">
    <property type="protein sequence ID" value="JAH73557.1"/>
    <property type="molecule type" value="Transcribed_RNA"/>
</dbReference>
<dbReference type="AlphaFoldDB" id="A0A0E9V687"/>
<reference evidence="1" key="1">
    <citation type="submission" date="2014-11" db="EMBL/GenBank/DDBJ databases">
        <authorList>
            <person name="Amaro Gonzalez C."/>
        </authorList>
    </citation>
    <scope>NUCLEOTIDE SEQUENCE</scope>
</reference>
<name>A0A0E9V687_ANGAN</name>
<accession>A0A0E9V687</accession>
<sequence length="41" mass="4546">MNNIARDRRNSQNTSSSGLYSVLFHCSTFSHCTAAPTLLFP</sequence>
<organism evidence="1">
    <name type="scientific">Anguilla anguilla</name>
    <name type="common">European freshwater eel</name>
    <name type="synonym">Muraena anguilla</name>
    <dbReference type="NCBI Taxonomy" id="7936"/>
    <lineage>
        <taxon>Eukaryota</taxon>
        <taxon>Metazoa</taxon>
        <taxon>Chordata</taxon>
        <taxon>Craniata</taxon>
        <taxon>Vertebrata</taxon>
        <taxon>Euteleostomi</taxon>
        <taxon>Actinopterygii</taxon>
        <taxon>Neopterygii</taxon>
        <taxon>Teleostei</taxon>
        <taxon>Anguilliformes</taxon>
        <taxon>Anguillidae</taxon>
        <taxon>Anguilla</taxon>
    </lineage>
</organism>